<proteinExistence type="predicted"/>
<dbReference type="InterPro" id="IPR013761">
    <property type="entry name" value="SAM/pointed_sf"/>
</dbReference>
<dbReference type="KEGG" id="oki:109868173"/>
<dbReference type="Ensembl" id="ENSOKIT00005032945.1">
    <property type="protein sequence ID" value="ENSOKIP00005031175.1"/>
    <property type="gene ID" value="ENSOKIG00005013407.1"/>
</dbReference>
<organism evidence="2 3">
    <name type="scientific">Oncorhynchus kisutch</name>
    <name type="common">Coho salmon</name>
    <name type="synonym">Salmo kisutch</name>
    <dbReference type="NCBI Taxonomy" id="8019"/>
    <lineage>
        <taxon>Eukaryota</taxon>
        <taxon>Metazoa</taxon>
        <taxon>Chordata</taxon>
        <taxon>Craniata</taxon>
        <taxon>Vertebrata</taxon>
        <taxon>Euteleostomi</taxon>
        <taxon>Actinopterygii</taxon>
        <taxon>Neopterygii</taxon>
        <taxon>Teleostei</taxon>
        <taxon>Protacanthopterygii</taxon>
        <taxon>Salmoniformes</taxon>
        <taxon>Salmonidae</taxon>
        <taxon>Salmoninae</taxon>
        <taxon>Oncorhynchus</taxon>
    </lineage>
</organism>
<dbReference type="GO" id="GO:0005737">
    <property type="term" value="C:cytoplasm"/>
    <property type="evidence" value="ECO:0007669"/>
    <property type="project" value="TreeGrafter"/>
</dbReference>
<sequence length="1525" mass="175127">MDFSMAEQVEIKNEDDKPTDLPDEIKDWNKHHVKQWALNKACVDGESANILLQQNINGPSLLLLEKSDLQEVGVTLGPAKLIIHKRDEHLKFKKEQLSSPTTNQSGRPCKPYPFHRHHDACRYKANSVLDVTESGASDYIEPCHEYKGYIHMSEAAVESKMEKFTDEVIRFAAACMNSRTNGTIHFGVGDKPDFVHGQVLGVSVPDKEAYVNALPQAIEGHFEYRHIQTAKMCIKPPRFVEVLNPDMTSSEKYVIEVDIVPDFVICQENFYHVFRLDTRKSKRKSKCKETEKEEKKLFFIRDHSSSRDLLALTTFAKPKEEYNRFLDDVPQLSLLRKQAEENRLSVVKSSVQGSRLSEMITGGSQSLDKSHFERYLIVTNKSHLVQLESLGFIPELNPTAVLDFDPESAKHGLMKHFEEQSTINIHLPVQYKITEAVEDIASKLKLTRNTSWILCNGGIERERPSDADDWLIEKGASVRNVISFLCRKDVLPHKRFLVIFILLSTVSEKMDPLLETFSTFWQELRGTEQILCICENEEAFTCWRDLIESRYGLDIKARSIYELSFAEVNGTVLSLWSDNRKSSRFLPCGGGSKVMLKKKEEGSLDILNVLCVNQCEGGNEDKAIIQEKFYKGGKVLWWNFYFSEQPGSMPFIKRDKFDFIMNTVLPALSSLRKACVSFKLLHVPGCGGTTLAMHILWALKDKFRCAVLRDRTADHVVVAEQVVKLLMYETTKQSPRIPVLLMLDDFEEMDDAYDLQQLIEKECVKKDIGSRSPQVILLNCMRAESWEKTESTEDTVFIGNNLSEMEQRQFEKKLEEIEKTYKNADTFYAFMIMKKNFSPEYIQGVARNTLKSFNINHKHAQLIAVLVLLNVYCKGATLSVSLCEEFLGLQTKPHSGSSDVKAGFGKFSTLVTCCTEEAKVVFEAVRMIHSSMAVHCLKELTTTYSVTKAEITDLLLTTDKLYECIQGKDKLMKDVHTMLVKRHHSVKGEDSQFSPLIQDIAKETPGVEENVLFNAAKRFEKDAVISQLLARYQYLKKRDFREAKDWAKNAKDLSRDNSYISDTSAQVIKHELKSEIQSDKEYPIRPERLKGYLRMAQSATEAFRDTQEIAKKEATLRVQNKRDNSPFNTAGCLGEIQVAVIIIEILEKCPVFSSGNCHHDILSEVLSGRFTIQDVARNDSKHHKHALYYCILREFEDLLYNLRHNMKRHFDFLDSFHVNLGPRFTLKDSREERTRQELFRCFYQYSDLFCKTDSTELMKNKNLSIMLQIHKARQFLEMRKADTYSGILNCLSNVTSTDMMVKIVRQYDFILSKTPERSVREMVNFIYANVVLSCVKPESQHLRPYKILIDLLCQVLRGQIPYGETLALHFIAVALLWPQQIFMSQTVESQKLGSYVSQMRTSFWNEMKSVLNGKSPVVHFFLGKKQGYDRLIHLGELERCVSPQENFASLWENGKIWKHERVKELLCRVTGWVQRKLILAVTWNTGSKIEVIPMFKSQLCGKIEGENVSFVIGFSMKGPLAFDIY</sequence>
<feature type="region of interest" description="Disordered" evidence="1">
    <location>
        <begin position="1"/>
        <end position="21"/>
    </location>
</feature>
<dbReference type="Gene3D" id="1.10.150.50">
    <property type="entry name" value="Transcription Factor, Ets-1"/>
    <property type="match status" value="1"/>
</dbReference>
<dbReference type="RefSeq" id="XP_031653236.1">
    <property type="nucleotide sequence ID" value="XM_031797376.1"/>
</dbReference>
<evidence type="ECO:0000256" key="1">
    <source>
        <dbReference type="SAM" id="MobiDB-lite"/>
    </source>
</evidence>
<feature type="compositionally biased region" description="Basic and acidic residues" evidence="1">
    <location>
        <begin position="9"/>
        <end position="21"/>
    </location>
</feature>
<name>A0A8C7FP80_ONCKI</name>
<reference evidence="2" key="2">
    <citation type="submission" date="2025-09" db="UniProtKB">
        <authorList>
            <consortium name="Ensembl"/>
        </authorList>
    </citation>
    <scope>IDENTIFICATION</scope>
</reference>
<evidence type="ECO:0000313" key="2">
    <source>
        <dbReference type="Ensembl" id="ENSOKIP00005031175.1"/>
    </source>
</evidence>
<dbReference type="GeneID" id="109868173"/>
<dbReference type="SUPFAM" id="SSF47769">
    <property type="entry name" value="SAM/Pointed domain"/>
    <property type="match status" value="1"/>
</dbReference>
<evidence type="ECO:0000313" key="3">
    <source>
        <dbReference type="Proteomes" id="UP000694557"/>
    </source>
</evidence>
<accession>A0A8C7FP80</accession>
<protein>
    <submittedName>
        <fullName evidence="2">Sterile alpha motif domain-containing protein 9-like</fullName>
    </submittedName>
</protein>
<keyword evidence="3" id="KW-1185">Reference proteome</keyword>
<dbReference type="PANTHER" id="PTHR16155">
    <property type="entry name" value="DED DOMAIN-CONTAINING PROTEIN"/>
    <property type="match status" value="1"/>
</dbReference>
<gene>
    <name evidence="2" type="primary">LOC109868173</name>
</gene>
<dbReference type="PANTHER" id="PTHR16155:SF20">
    <property type="entry name" value="STERILE ALPHA MOTIF DOMAIN-CONTAINING PROTEIN 9-LIKE"/>
    <property type="match status" value="1"/>
</dbReference>
<dbReference type="Proteomes" id="UP000694557">
    <property type="component" value="Unassembled WGS sequence"/>
</dbReference>
<dbReference type="GeneTree" id="ENSGT00390000013973"/>
<reference evidence="2" key="1">
    <citation type="submission" date="2025-08" db="UniProtKB">
        <authorList>
            <consortium name="Ensembl"/>
        </authorList>
    </citation>
    <scope>IDENTIFICATION</scope>
</reference>